<accession>A0A151S5R2</accession>
<evidence type="ECO:0000313" key="4">
    <source>
        <dbReference type="EMBL" id="KYP50081.1"/>
    </source>
</evidence>
<dbReference type="EMBL" id="KQ484622">
    <property type="protein sequence ID" value="KYP34330.1"/>
    <property type="molecule type" value="Genomic_DNA"/>
</dbReference>
<reference evidence="4 5" key="1">
    <citation type="journal article" date="2012" name="Nat. Biotechnol.">
        <title>Draft genome sequence of pigeonpea (Cajanus cajan), an orphan legume crop of resource-poor farmers.</title>
        <authorList>
            <person name="Varshney R.K."/>
            <person name="Chen W."/>
            <person name="Li Y."/>
            <person name="Bharti A.K."/>
            <person name="Saxena R.K."/>
            <person name="Schlueter J.A."/>
            <person name="Donoghue M.T."/>
            <person name="Azam S."/>
            <person name="Fan G."/>
            <person name="Whaley A.M."/>
            <person name="Farmer A.D."/>
            <person name="Sheridan J."/>
            <person name="Iwata A."/>
            <person name="Tuteja R."/>
            <person name="Penmetsa R.V."/>
            <person name="Wu W."/>
            <person name="Upadhyaya H.D."/>
            <person name="Yang S.P."/>
            <person name="Shah T."/>
            <person name="Saxena K.B."/>
            <person name="Michael T."/>
            <person name="McCombie W.R."/>
            <person name="Yang B."/>
            <person name="Zhang G."/>
            <person name="Yang H."/>
            <person name="Wang J."/>
            <person name="Spillane C."/>
            <person name="Cook D.R."/>
            <person name="May G.D."/>
            <person name="Xu X."/>
            <person name="Jackson S.A."/>
        </authorList>
    </citation>
    <scope>NUCLEOTIDE SEQUENCE [LARGE SCALE GENOMIC DNA]</scope>
    <source>
        <strain evidence="5">cv. Asha</strain>
    </source>
</reference>
<evidence type="ECO:0000313" key="5">
    <source>
        <dbReference type="Proteomes" id="UP000075243"/>
    </source>
</evidence>
<evidence type="ECO:0000313" key="2">
    <source>
        <dbReference type="EMBL" id="KYP44297.1"/>
    </source>
</evidence>
<keyword evidence="5" id="KW-1185">Reference proteome</keyword>
<dbReference type="Gramene" id="C.cajan_43636.t">
    <property type="protein sequence ID" value="C.cajan_43636.t.cds1"/>
    <property type="gene ID" value="C.cajan_43636"/>
</dbReference>
<dbReference type="Proteomes" id="UP000075243">
    <property type="component" value="Unassembled WGS sequence"/>
</dbReference>
<organism evidence="4 5">
    <name type="scientific">Cajanus cajan</name>
    <name type="common">Pigeon pea</name>
    <name type="synonym">Cajanus indicus</name>
    <dbReference type="NCBI Taxonomy" id="3821"/>
    <lineage>
        <taxon>Eukaryota</taxon>
        <taxon>Viridiplantae</taxon>
        <taxon>Streptophyta</taxon>
        <taxon>Embryophyta</taxon>
        <taxon>Tracheophyta</taxon>
        <taxon>Spermatophyta</taxon>
        <taxon>Magnoliopsida</taxon>
        <taxon>eudicotyledons</taxon>
        <taxon>Gunneridae</taxon>
        <taxon>Pentapetalae</taxon>
        <taxon>rosids</taxon>
        <taxon>fabids</taxon>
        <taxon>Fabales</taxon>
        <taxon>Fabaceae</taxon>
        <taxon>Papilionoideae</taxon>
        <taxon>50 kb inversion clade</taxon>
        <taxon>NPAAA clade</taxon>
        <taxon>indigoferoid/millettioid clade</taxon>
        <taxon>Phaseoleae</taxon>
        <taxon>Cajanus</taxon>
    </lineage>
</organism>
<dbReference type="EMBL" id="KQ483610">
    <property type="protein sequence ID" value="KYP44882.1"/>
    <property type="molecule type" value="Genomic_DNA"/>
</dbReference>
<name>A0A151S5R2_CAJCA</name>
<evidence type="ECO:0000313" key="3">
    <source>
        <dbReference type="EMBL" id="KYP44882.1"/>
    </source>
</evidence>
<evidence type="ECO:0000313" key="1">
    <source>
        <dbReference type="EMBL" id="KYP34330.1"/>
    </source>
</evidence>
<protein>
    <submittedName>
        <fullName evidence="4">Uncharacterized protein</fullName>
    </submittedName>
</protein>
<dbReference type="Gramene" id="C.cajan_33741.t">
    <property type="protein sequence ID" value="C.cajan_33741.t.cds1"/>
    <property type="gene ID" value="C.cajan_33741"/>
</dbReference>
<gene>
    <name evidence="4" type="ORF">KK1_028155</name>
    <name evidence="3" type="ORF">KK1_033623</name>
    <name evidence="2" type="ORF">KK1_034208</name>
    <name evidence="1" type="ORF">KK1_044730</name>
</gene>
<sequence>MGVPPYGILSLSGSRDGGLFTPYSQSYKNFKQEFFRVALVGVDPLEDEVFYFGGLPRFPFYWCPKPSRFHGLGDLKVTAAETAAIKNLAALPRPLDCKLVLSLANSPFRERGLESEYYVLW</sequence>
<dbReference type="EMBL" id="KQ483462">
    <property type="protein sequence ID" value="KYP50081.1"/>
    <property type="molecule type" value="Genomic_DNA"/>
</dbReference>
<proteinExistence type="predicted"/>
<dbReference type="Gramene" id="C.cajan_31602.t">
    <property type="protein sequence ID" value="C.cajan_31602.t.cds1"/>
    <property type="gene ID" value="C.cajan_31602"/>
</dbReference>
<dbReference type="Gramene" id="C.cajan_30119.t">
    <property type="protein sequence ID" value="C.cajan_30119.t.cds1"/>
    <property type="gene ID" value="C.cajan_30119"/>
</dbReference>
<dbReference type="EMBL" id="KQ483632">
    <property type="protein sequence ID" value="KYP44297.1"/>
    <property type="molecule type" value="Genomic_DNA"/>
</dbReference>
<dbReference type="AlphaFoldDB" id="A0A151S5R2"/>